<protein>
    <submittedName>
        <fullName evidence="1">Uncharacterized protein</fullName>
    </submittedName>
</protein>
<accession>A0A2M7RMU9</accession>
<evidence type="ECO:0000313" key="2">
    <source>
        <dbReference type="Proteomes" id="UP000229371"/>
    </source>
</evidence>
<sequence>MILGQREIKGVNAIIFHNIVNYRILFKIKLLVLDCVEILKGKSLILKQKNWETLCASLIIHYITSWQKRGARNLRSNNCKSSGTTS</sequence>
<evidence type="ECO:0000313" key="1">
    <source>
        <dbReference type="EMBL" id="PIZ00808.1"/>
    </source>
</evidence>
<comment type="caution">
    <text evidence="1">The sequence shown here is derived from an EMBL/GenBank/DDBJ whole genome shotgun (WGS) entry which is preliminary data.</text>
</comment>
<gene>
    <name evidence="1" type="ORF">COY61_01540</name>
</gene>
<dbReference type="Proteomes" id="UP000229371">
    <property type="component" value="Unassembled WGS sequence"/>
</dbReference>
<proteinExistence type="predicted"/>
<dbReference type="AlphaFoldDB" id="A0A2M7RMU9"/>
<name>A0A2M7RMU9_9BACT</name>
<organism evidence="1 2">
    <name type="scientific">bacterium (Candidatus Gribaldobacteria) CG_4_10_14_0_8_um_filter_33_9</name>
    <dbReference type="NCBI Taxonomy" id="2014266"/>
    <lineage>
        <taxon>Bacteria</taxon>
        <taxon>Candidatus Gribaldobacteria</taxon>
    </lineage>
</organism>
<dbReference type="EMBL" id="PFMI01000040">
    <property type="protein sequence ID" value="PIZ00808.1"/>
    <property type="molecule type" value="Genomic_DNA"/>
</dbReference>
<reference evidence="2" key="1">
    <citation type="submission" date="2017-09" db="EMBL/GenBank/DDBJ databases">
        <title>Depth-based differentiation of microbial function through sediment-hosted aquifers and enrichment of novel symbionts in the deep terrestrial subsurface.</title>
        <authorList>
            <person name="Probst A.J."/>
            <person name="Ladd B."/>
            <person name="Jarett J.K."/>
            <person name="Geller-Mcgrath D.E."/>
            <person name="Sieber C.M.K."/>
            <person name="Emerson J.B."/>
            <person name="Anantharaman K."/>
            <person name="Thomas B.C."/>
            <person name="Malmstrom R."/>
            <person name="Stieglmeier M."/>
            <person name="Klingl A."/>
            <person name="Woyke T."/>
            <person name="Ryan C.M."/>
            <person name="Banfield J.F."/>
        </authorList>
    </citation>
    <scope>NUCLEOTIDE SEQUENCE [LARGE SCALE GENOMIC DNA]</scope>
</reference>